<evidence type="ECO:0000259" key="1">
    <source>
        <dbReference type="SMART" id="SM00933"/>
    </source>
</evidence>
<protein>
    <submittedName>
        <fullName evidence="2">DNA double-strand break repair nuclease NurA</fullName>
    </submittedName>
</protein>
<evidence type="ECO:0000313" key="2">
    <source>
        <dbReference type="EMBL" id="NCJ06149.1"/>
    </source>
</evidence>
<reference evidence="2" key="1">
    <citation type="submission" date="2019-12" db="EMBL/GenBank/DDBJ databases">
        <title>High-Quality draft genome sequences of three cyanobacteria isolated from the limestone walls of the Old Cathedral of Coimbra.</title>
        <authorList>
            <person name="Tiago I."/>
            <person name="Soares F."/>
            <person name="Portugal A."/>
        </authorList>
    </citation>
    <scope>NUCLEOTIDE SEQUENCE [LARGE SCALE GENOMIC DNA]</scope>
    <source>
        <strain evidence="2">C</strain>
    </source>
</reference>
<dbReference type="SMART" id="SM00933">
    <property type="entry name" value="NurA"/>
    <property type="match status" value="1"/>
</dbReference>
<dbReference type="AlphaFoldDB" id="A0A8K1ZVZ7"/>
<proteinExistence type="predicted"/>
<organism evidence="2 3">
    <name type="scientific">Petrachloros mirabilis ULC683</name>
    <dbReference type="NCBI Taxonomy" id="2781853"/>
    <lineage>
        <taxon>Bacteria</taxon>
        <taxon>Bacillati</taxon>
        <taxon>Cyanobacteriota</taxon>
        <taxon>Cyanophyceae</taxon>
        <taxon>Synechococcales</taxon>
        <taxon>Petrachlorosaceae</taxon>
        <taxon>Petrachloros</taxon>
        <taxon>Petrachloros mirabilis</taxon>
    </lineage>
</organism>
<keyword evidence="3" id="KW-1185">Reference proteome</keyword>
<feature type="domain" description="NurA" evidence="1">
    <location>
        <begin position="97"/>
        <end position="357"/>
    </location>
</feature>
<gene>
    <name evidence="2" type="ORF">GS597_06380</name>
</gene>
<comment type="caution">
    <text evidence="2">The sequence shown here is derived from an EMBL/GenBank/DDBJ whole genome shotgun (WGS) entry which is preliminary data.</text>
</comment>
<name>A0A8K1ZVZ7_9CYAN</name>
<evidence type="ECO:0000313" key="3">
    <source>
        <dbReference type="Proteomes" id="UP000607397"/>
    </source>
</evidence>
<dbReference type="InterPro" id="IPR018977">
    <property type="entry name" value="NurA_domain"/>
</dbReference>
<sequence length="393" mass="45365">MPLKPTEVLYCLTQKQAEFQDFNQTSYELWQRYRQALGAVSRQTAMALFQQLKPYRSPGAHPLEPWSDSDHWVIPAHLTWPSREHSLQWVRDRLTGITTFAVDGSQIFPSKEVSIPVALVQVGWFENPHLPTGTYEKDVRLEVLSPSELQQCSAQRPLDRQVNMHRFRMEIERLIEFMAIHPQCSDCLVFLDGSLVATFAEVFDADCRAFYAHWLVELLRASERYRVPLVAYIDSSHACDLVQVLQHVQDLPEALSLQDAALVGAEMAWGDRTPLFWCDRAGERCSQGILQDYQEQAQCVAFTYLKTCDRPPARLEMPRWIYDAGLLEFVLNCVRAEVIIGGGYPYVIETADQVAVLQTQDRQLFYRLLQQWAEDADLNLRFSRKMASKVFRR</sequence>
<dbReference type="Proteomes" id="UP000607397">
    <property type="component" value="Unassembled WGS sequence"/>
</dbReference>
<accession>A0A8K1ZVZ7</accession>
<dbReference type="EMBL" id="WVIC01000009">
    <property type="protein sequence ID" value="NCJ06149.1"/>
    <property type="molecule type" value="Genomic_DNA"/>
</dbReference>
<dbReference type="Pfam" id="PF09376">
    <property type="entry name" value="NurA"/>
    <property type="match status" value="1"/>
</dbReference>